<evidence type="ECO:0008006" key="4">
    <source>
        <dbReference type="Google" id="ProtNLM"/>
    </source>
</evidence>
<dbReference type="EMBL" id="CP038810">
    <property type="protein sequence ID" value="QBZ97800.1"/>
    <property type="molecule type" value="Genomic_DNA"/>
</dbReference>
<name>A0A4P7PU32_9FLAO</name>
<evidence type="ECO:0000313" key="2">
    <source>
        <dbReference type="EMBL" id="QBZ97800.1"/>
    </source>
</evidence>
<keyword evidence="3" id="KW-1185">Reference proteome</keyword>
<gene>
    <name evidence="2" type="ORF">GS03_01298</name>
</gene>
<evidence type="ECO:0000256" key="1">
    <source>
        <dbReference type="SAM" id="SignalP"/>
    </source>
</evidence>
<proteinExistence type="predicted"/>
<keyword evidence="1" id="KW-0732">Signal</keyword>
<dbReference type="OrthoDB" id="649093at2"/>
<evidence type="ECO:0000313" key="3">
    <source>
        <dbReference type="Proteomes" id="UP000296862"/>
    </source>
</evidence>
<dbReference type="RefSeq" id="WP_136151737.1">
    <property type="nucleotide sequence ID" value="NZ_CP038810.1"/>
</dbReference>
<accession>A0A4P7PU32</accession>
<dbReference type="AlphaFoldDB" id="A0A4P7PU32"/>
<sequence length="165" mass="19038">MKTILQLYLLLLVSFSFAQTKKNTAEKEIPIKEKILMFNKNDSIKEALENQEEQLAKENQIHSEFTVDIRPEFPGGKEALRKYILDNLTIPKDKEFKGDLISYTIIIEKDGSLSEISVNERTLGLGIRKQVEDILKKSQKWIPAQVEGKAVRCKFFYFVKIDGNN</sequence>
<feature type="chain" id="PRO_5020716442" description="TonB C-terminal domain-containing protein" evidence="1">
    <location>
        <begin position="19"/>
        <end position="165"/>
    </location>
</feature>
<dbReference type="Proteomes" id="UP000296862">
    <property type="component" value="Chromosome"/>
</dbReference>
<protein>
    <recommendedName>
        <fullName evidence="4">TonB C-terminal domain-containing protein</fullName>
    </recommendedName>
</protein>
<feature type="signal peptide" evidence="1">
    <location>
        <begin position="1"/>
        <end position="18"/>
    </location>
</feature>
<dbReference type="KEGG" id="fsn:GS03_01298"/>
<dbReference type="Gene3D" id="3.30.1150.10">
    <property type="match status" value="1"/>
</dbReference>
<organism evidence="2 3">
    <name type="scientific">Flavobacterium sangjuense</name>
    <dbReference type="NCBI Taxonomy" id="2518177"/>
    <lineage>
        <taxon>Bacteria</taxon>
        <taxon>Pseudomonadati</taxon>
        <taxon>Bacteroidota</taxon>
        <taxon>Flavobacteriia</taxon>
        <taxon>Flavobacteriales</taxon>
        <taxon>Flavobacteriaceae</taxon>
        <taxon>Flavobacterium</taxon>
    </lineage>
</organism>
<reference evidence="2 3" key="1">
    <citation type="submission" date="2019-04" db="EMBL/GenBank/DDBJ databases">
        <title>Flavobacterium sp. GS03.</title>
        <authorList>
            <person name="Kim H."/>
        </authorList>
    </citation>
    <scope>NUCLEOTIDE SEQUENCE [LARGE SCALE GENOMIC DNA]</scope>
    <source>
        <strain evidence="2 3">GS03</strain>
    </source>
</reference>